<evidence type="ECO:0000313" key="3">
    <source>
        <dbReference type="EMBL" id="XDV66062.1"/>
    </source>
</evidence>
<dbReference type="GO" id="GO:0004803">
    <property type="term" value="F:transposase activity"/>
    <property type="evidence" value="ECO:0007669"/>
    <property type="project" value="InterPro"/>
</dbReference>
<feature type="compositionally biased region" description="Basic and acidic residues" evidence="1">
    <location>
        <begin position="49"/>
        <end position="59"/>
    </location>
</feature>
<dbReference type="InterPro" id="IPR002559">
    <property type="entry name" value="Transposase_11"/>
</dbReference>
<accession>A0AB39Y7V6</accession>
<sequence length="119" mass="13442">MATERIGPPTSAGIAGANLHDSQALEALVRGIPSIRSRHGRRRRKPGRLHTDKGYDDAHLRRRLRGRGIEHRIARKDIAPSQRLGRHRWTIECTVASLAYCHRLHRRTGLFPWPGGPPV</sequence>
<feature type="domain" description="Transposase IS4-like" evidence="2">
    <location>
        <begin position="7"/>
        <end position="107"/>
    </location>
</feature>
<protein>
    <submittedName>
        <fullName evidence="3">Transposase</fullName>
    </submittedName>
</protein>
<dbReference type="GO" id="GO:0006313">
    <property type="term" value="P:DNA transposition"/>
    <property type="evidence" value="ECO:0007669"/>
    <property type="project" value="InterPro"/>
</dbReference>
<evidence type="ECO:0000256" key="1">
    <source>
        <dbReference type="SAM" id="MobiDB-lite"/>
    </source>
</evidence>
<gene>
    <name evidence="3" type="ORF">AB5J51_25610</name>
</gene>
<dbReference type="GO" id="GO:0003677">
    <property type="term" value="F:DNA binding"/>
    <property type="evidence" value="ECO:0007669"/>
    <property type="project" value="InterPro"/>
</dbReference>
<dbReference type="EMBL" id="CP165727">
    <property type="protein sequence ID" value="XDV66062.1"/>
    <property type="molecule type" value="Genomic_DNA"/>
</dbReference>
<organism evidence="3">
    <name type="scientific">Streptomyces sp. R33</name>
    <dbReference type="NCBI Taxonomy" id="3238629"/>
    <lineage>
        <taxon>Bacteria</taxon>
        <taxon>Bacillati</taxon>
        <taxon>Actinomycetota</taxon>
        <taxon>Actinomycetes</taxon>
        <taxon>Kitasatosporales</taxon>
        <taxon>Streptomycetaceae</taxon>
        <taxon>Streptomyces</taxon>
    </lineage>
</organism>
<evidence type="ECO:0000259" key="2">
    <source>
        <dbReference type="Pfam" id="PF01609"/>
    </source>
</evidence>
<feature type="region of interest" description="Disordered" evidence="1">
    <location>
        <begin position="30"/>
        <end position="61"/>
    </location>
</feature>
<dbReference type="Pfam" id="PF01609">
    <property type="entry name" value="DDE_Tnp_1"/>
    <property type="match status" value="1"/>
</dbReference>
<feature type="compositionally biased region" description="Basic residues" evidence="1">
    <location>
        <begin position="36"/>
        <end position="48"/>
    </location>
</feature>
<name>A0AB39Y7V6_9ACTN</name>
<reference evidence="3" key="1">
    <citation type="submission" date="2024-08" db="EMBL/GenBank/DDBJ databases">
        <authorList>
            <person name="Yu S.T."/>
        </authorList>
    </citation>
    <scope>NUCLEOTIDE SEQUENCE</scope>
    <source>
        <strain evidence="3">R33</strain>
    </source>
</reference>
<proteinExistence type="predicted"/>
<dbReference type="AlphaFoldDB" id="A0AB39Y7V6"/>